<dbReference type="EMBL" id="LN483076">
    <property type="protein sequence ID" value="CEA04697.1"/>
    <property type="molecule type" value="Genomic_DNA"/>
</dbReference>
<keyword evidence="1" id="KW-0472">Membrane</keyword>
<sequence length="114" mass="12152">MKKLLLLSLGFIAILVAFASIGPLAVLALSLAIAGGSIYLFNYTTSSLLKVFYIFVGGISAITAVSNLPALLGLIALYGVYYVYTSLKSPNQAPEITAVDPFASFEREWANLTK</sequence>
<evidence type="ECO:0000256" key="1">
    <source>
        <dbReference type="SAM" id="Phobius"/>
    </source>
</evidence>
<dbReference type="AlphaFoldDB" id="A0A078MH23"/>
<accession>A0A078MH23</accession>
<gene>
    <name evidence="2" type="ORF">BN1050_02094</name>
</gene>
<keyword evidence="1" id="KW-1133">Transmembrane helix</keyword>
<feature type="transmembrane region" description="Helical" evidence="1">
    <location>
        <begin position="52"/>
        <end position="84"/>
    </location>
</feature>
<keyword evidence="1" id="KW-0812">Transmembrane</keyword>
<dbReference type="PATRIC" id="fig|1461583.4.peg.2015"/>
<organism evidence="2">
    <name type="scientific">Metalysinibacillus saudimassiliensis</name>
    <dbReference type="NCBI Taxonomy" id="1461583"/>
    <lineage>
        <taxon>Bacteria</taxon>
        <taxon>Bacillati</taxon>
        <taxon>Bacillota</taxon>
        <taxon>Bacilli</taxon>
        <taxon>Bacillales</taxon>
        <taxon>Caryophanaceae</taxon>
        <taxon>Metalysinibacillus</taxon>
    </lineage>
</organism>
<reference evidence="2" key="1">
    <citation type="submission" date="2014-07" db="EMBL/GenBank/DDBJ databases">
        <authorList>
            <person name="Urmite Genomes Urmite Genomes"/>
        </authorList>
    </citation>
    <scope>NUCLEOTIDE SEQUENCE</scope>
    <source>
        <strain evidence="2">13S34_air</strain>
    </source>
</reference>
<protein>
    <submittedName>
        <fullName evidence="2">Uncharacterized protein</fullName>
    </submittedName>
</protein>
<evidence type="ECO:0000313" key="2">
    <source>
        <dbReference type="EMBL" id="CEA04697.1"/>
    </source>
</evidence>
<proteinExistence type="predicted"/>
<dbReference type="HOGENOM" id="CLU_161922_0_0_9"/>
<name>A0A078MH23_9BACL</name>